<feature type="coiled-coil region" evidence="4">
    <location>
        <begin position="89"/>
        <end position="213"/>
    </location>
</feature>
<evidence type="ECO:0000256" key="3">
    <source>
        <dbReference type="ARBA" id="ARBA00023054"/>
    </source>
</evidence>
<dbReference type="Pfam" id="PF25973">
    <property type="entry name" value="BSH_CzcB"/>
    <property type="match status" value="1"/>
</dbReference>
<feature type="domain" description="CzcB-like barrel-sandwich hybrid" evidence="5">
    <location>
        <begin position="59"/>
        <end position="249"/>
    </location>
</feature>
<feature type="domain" description="YknX-like C-terminal permuted SH3-like" evidence="6">
    <location>
        <begin position="342"/>
        <end position="409"/>
    </location>
</feature>
<dbReference type="InterPro" id="IPR006143">
    <property type="entry name" value="RND_pump_MFP"/>
</dbReference>
<dbReference type="NCBIfam" id="TIGR01730">
    <property type="entry name" value="RND_mfp"/>
    <property type="match status" value="1"/>
</dbReference>
<protein>
    <submittedName>
        <fullName evidence="7">HlyD family secretion protein</fullName>
    </submittedName>
</protein>
<reference evidence="7 8" key="1">
    <citation type="submission" date="2017-06" db="EMBL/GenBank/DDBJ databases">
        <authorList>
            <person name="Kim H.J."/>
            <person name="Triplett B.A."/>
        </authorList>
    </citation>
    <scope>NUCLEOTIDE SEQUENCE [LARGE SCALE GENOMIC DNA]</scope>
    <source>
        <strain evidence="7 8">SCA</strain>
    </source>
</reference>
<evidence type="ECO:0000256" key="2">
    <source>
        <dbReference type="ARBA" id="ARBA00009477"/>
    </source>
</evidence>
<dbReference type="AlphaFoldDB" id="A0A239F1R2"/>
<gene>
    <name evidence="7" type="ORF">SAMN05446037_1011140</name>
</gene>
<evidence type="ECO:0000259" key="5">
    <source>
        <dbReference type="Pfam" id="PF25973"/>
    </source>
</evidence>
<dbReference type="Gene3D" id="2.40.30.170">
    <property type="match status" value="1"/>
</dbReference>
<dbReference type="Gene3D" id="2.40.420.20">
    <property type="match status" value="1"/>
</dbReference>
<keyword evidence="3 4" id="KW-0175">Coiled coil</keyword>
<evidence type="ECO:0000313" key="8">
    <source>
        <dbReference type="Proteomes" id="UP000198304"/>
    </source>
</evidence>
<accession>A0A239F1R2</accession>
<dbReference type="Proteomes" id="UP000198304">
    <property type="component" value="Unassembled WGS sequence"/>
</dbReference>
<evidence type="ECO:0000256" key="4">
    <source>
        <dbReference type="SAM" id="Coils"/>
    </source>
</evidence>
<organism evidence="7 8">
    <name type="scientific">Anaerovirgula multivorans</name>
    <dbReference type="NCBI Taxonomy" id="312168"/>
    <lineage>
        <taxon>Bacteria</taxon>
        <taxon>Bacillati</taxon>
        <taxon>Bacillota</taxon>
        <taxon>Clostridia</taxon>
        <taxon>Peptostreptococcales</taxon>
        <taxon>Natronincolaceae</taxon>
        <taxon>Anaerovirgula</taxon>
    </lineage>
</organism>
<dbReference type="GO" id="GO:0030313">
    <property type="term" value="C:cell envelope"/>
    <property type="evidence" value="ECO:0007669"/>
    <property type="project" value="UniProtKB-SubCell"/>
</dbReference>
<name>A0A239F1R2_9FIRM</name>
<evidence type="ECO:0000256" key="1">
    <source>
        <dbReference type="ARBA" id="ARBA00004196"/>
    </source>
</evidence>
<dbReference type="OrthoDB" id="9791520at2"/>
<dbReference type="PANTHER" id="PTHR32347">
    <property type="entry name" value="EFFLUX SYSTEM COMPONENT YKNX-RELATED"/>
    <property type="match status" value="1"/>
</dbReference>
<dbReference type="InterPro" id="IPR058647">
    <property type="entry name" value="BSH_CzcB-like"/>
</dbReference>
<evidence type="ECO:0000259" key="6">
    <source>
        <dbReference type="Pfam" id="PF25989"/>
    </source>
</evidence>
<dbReference type="RefSeq" id="WP_089283308.1">
    <property type="nucleotide sequence ID" value="NZ_FZOJ01000011.1"/>
</dbReference>
<dbReference type="GO" id="GO:0022857">
    <property type="term" value="F:transmembrane transporter activity"/>
    <property type="evidence" value="ECO:0007669"/>
    <property type="project" value="InterPro"/>
</dbReference>
<dbReference type="Gene3D" id="2.40.50.100">
    <property type="match status" value="1"/>
</dbReference>
<proteinExistence type="inferred from homology"/>
<dbReference type="GO" id="GO:0016020">
    <property type="term" value="C:membrane"/>
    <property type="evidence" value="ECO:0007669"/>
    <property type="project" value="InterPro"/>
</dbReference>
<keyword evidence="8" id="KW-1185">Reference proteome</keyword>
<dbReference type="EMBL" id="FZOJ01000011">
    <property type="protein sequence ID" value="SNS50651.1"/>
    <property type="molecule type" value="Genomic_DNA"/>
</dbReference>
<dbReference type="InterPro" id="IPR050465">
    <property type="entry name" value="UPF0194_transport"/>
</dbReference>
<dbReference type="InterPro" id="IPR011053">
    <property type="entry name" value="Single_hybrid_motif"/>
</dbReference>
<dbReference type="Pfam" id="PF25989">
    <property type="entry name" value="YknX_C"/>
    <property type="match status" value="1"/>
</dbReference>
<sequence>MKKKIVGIIAIIAVISVGAVLMMNRSKAVEVEVAAVEKGNIAEYVEELGLVVSENKGSVFSPTTGRVTEVVVEVGDQVEKGEVLVKIDSQQLAREMMELEAKKSEVMARYNEETKPIDSREIEKLESQLATQERKVQEAERKRDNNKTLYEAGAISYEEYQVIIVDLEQEVAQLEEINLDLELLRKPVSENIASQYEAQLRQLDIQMEDLRSKGKDFVITSSLTGTVMMKEVEVGSYLQPGMQVMEIGDKEALYIESDVLVSEIGKVKVGSAVEISHKDLGIEDVKGTIRKIHPQAFSKISDLGIEQKRIKVEMDIEDTVEGIRPGYDLDVKIIVNSREDVLLIPENAVFQQNGKNYVFVNEGNAAVLREIQKGIESKRQVEVITGLQEGEEIILSPDEKLEKGIAIKVQ</sequence>
<comment type="subcellular location">
    <subcellularLocation>
        <location evidence="1">Cell envelope</location>
    </subcellularLocation>
</comment>
<dbReference type="SUPFAM" id="SSF51230">
    <property type="entry name" value="Single hybrid motif"/>
    <property type="match status" value="1"/>
</dbReference>
<evidence type="ECO:0000313" key="7">
    <source>
        <dbReference type="EMBL" id="SNS50651.1"/>
    </source>
</evidence>
<dbReference type="InterPro" id="IPR058637">
    <property type="entry name" value="YknX-like_C"/>
</dbReference>
<comment type="similarity">
    <text evidence="2">Belongs to the membrane fusion protein (MFP) (TC 8.A.1) family.</text>
</comment>